<dbReference type="Gene3D" id="3.30.40.10">
    <property type="entry name" value="Zinc/RING finger domain, C3HC4 (zinc finger)"/>
    <property type="match status" value="1"/>
</dbReference>
<feature type="region of interest" description="Disordered" evidence="10">
    <location>
        <begin position="112"/>
        <end position="135"/>
    </location>
</feature>
<evidence type="ECO:0000256" key="1">
    <source>
        <dbReference type="ARBA" id="ARBA00000900"/>
    </source>
</evidence>
<keyword evidence="8" id="KW-0862">Zinc</keyword>
<dbReference type="PANTHER" id="PTHR46913">
    <property type="entry name" value="RING-H2 FINGER PROTEIN ATL16"/>
    <property type="match status" value="1"/>
</dbReference>
<dbReference type="InterPro" id="IPR044600">
    <property type="entry name" value="ATL1/ATL16-like"/>
</dbReference>
<dbReference type="GO" id="GO:0008270">
    <property type="term" value="F:zinc ion binding"/>
    <property type="evidence" value="ECO:0007669"/>
    <property type="project" value="UniProtKB-KW"/>
</dbReference>
<accession>A0AAP0BFL9</accession>
<keyword evidence="11" id="KW-1133">Transmembrane helix</keyword>
<organism evidence="13 14">
    <name type="scientific">Platanthera zijinensis</name>
    <dbReference type="NCBI Taxonomy" id="2320716"/>
    <lineage>
        <taxon>Eukaryota</taxon>
        <taxon>Viridiplantae</taxon>
        <taxon>Streptophyta</taxon>
        <taxon>Embryophyta</taxon>
        <taxon>Tracheophyta</taxon>
        <taxon>Spermatophyta</taxon>
        <taxon>Magnoliopsida</taxon>
        <taxon>Liliopsida</taxon>
        <taxon>Asparagales</taxon>
        <taxon>Orchidaceae</taxon>
        <taxon>Orchidoideae</taxon>
        <taxon>Orchideae</taxon>
        <taxon>Orchidinae</taxon>
        <taxon>Platanthera</taxon>
    </lineage>
</organism>
<dbReference type="InterPro" id="IPR013083">
    <property type="entry name" value="Znf_RING/FYVE/PHD"/>
</dbReference>
<evidence type="ECO:0000256" key="3">
    <source>
        <dbReference type="ARBA" id="ARBA00012483"/>
    </source>
</evidence>
<dbReference type="InterPro" id="IPR001841">
    <property type="entry name" value="Znf_RING"/>
</dbReference>
<keyword evidence="11" id="KW-0812">Transmembrane</keyword>
<reference evidence="13 14" key="1">
    <citation type="journal article" date="2022" name="Nat. Plants">
        <title>Genomes of leafy and leafless Platanthera orchids illuminate the evolution of mycoheterotrophy.</title>
        <authorList>
            <person name="Li M.H."/>
            <person name="Liu K.W."/>
            <person name="Li Z."/>
            <person name="Lu H.C."/>
            <person name="Ye Q.L."/>
            <person name="Zhang D."/>
            <person name="Wang J.Y."/>
            <person name="Li Y.F."/>
            <person name="Zhong Z.M."/>
            <person name="Liu X."/>
            <person name="Yu X."/>
            <person name="Liu D.K."/>
            <person name="Tu X.D."/>
            <person name="Liu B."/>
            <person name="Hao Y."/>
            <person name="Liao X.Y."/>
            <person name="Jiang Y.T."/>
            <person name="Sun W.H."/>
            <person name="Chen J."/>
            <person name="Chen Y.Q."/>
            <person name="Ai Y."/>
            <person name="Zhai J.W."/>
            <person name="Wu S.S."/>
            <person name="Zhou Z."/>
            <person name="Hsiao Y.Y."/>
            <person name="Wu W.L."/>
            <person name="Chen Y.Y."/>
            <person name="Lin Y.F."/>
            <person name="Hsu J.L."/>
            <person name="Li C.Y."/>
            <person name="Wang Z.W."/>
            <person name="Zhao X."/>
            <person name="Zhong W.Y."/>
            <person name="Ma X.K."/>
            <person name="Ma L."/>
            <person name="Huang J."/>
            <person name="Chen G.Z."/>
            <person name="Huang M.Z."/>
            <person name="Huang L."/>
            <person name="Peng D.H."/>
            <person name="Luo Y.B."/>
            <person name="Zou S.Q."/>
            <person name="Chen S.P."/>
            <person name="Lan S."/>
            <person name="Tsai W.C."/>
            <person name="Van de Peer Y."/>
            <person name="Liu Z.J."/>
        </authorList>
    </citation>
    <scope>NUCLEOTIDE SEQUENCE [LARGE SCALE GENOMIC DNA]</scope>
    <source>
        <strain evidence="13">Lor287</strain>
    </source>
</reference>
<proteinExistence type="predicted"/>
<comment type="catalytic activity">
    <reaction evidence="1">
        <text>S-ubiquitinyl-[E2 ubiquitin-conjugating enzyme]-L-cysteine + [acceptor protein]-L-lysine = [E2 ubiquitin-conjugating enzyme]-L-cysteine + N(6)-ubiquitinyl-[acceptor protein]-L-lysine.</text>
        <dbReference type="EC" id="2.3.2.27"/>
    </reaction>
</comment>
<dbReference type="PROSITE" id="PS50089">
    <property type="entry name" value="ZF_RING_2"/>
    <property type="match status" value="1"/>
</dbReference>
<keyword evidence="4" id="KW-0808">Transferase</keyword>
<comment type="caution">
    <text evidence="13">The sequence shown here is derived from an EMBL/GenBank/DDBJ whole genome shotgun (WGS) entry which is preliminary data.</text>
</comment>
<keyword evidence="11" id="KW-0472">Membrane</keyword>
<evidence type="ECO:0000259" key="12">
    <source>
        <dbReference type="PROSITE" id="PS50089"/>
    </source>
</evidence>
<dbReference type="GO" id="GO:0061630">
    <property type="term" value="F:ubiquitin protein ligase activity"/>
    <property type="evidence" value="ECO:0007669"/>
    <property type="project" value="UniProtKB-EC"/>
</dbReference>
<evidence type="ECO:0000256" key="4">
    <source>
        <dbReference type="ARBA" id="ARBA00022679"/>
    </source>
</evidence>
<dbReference type="GO" id="GO:0016567">
    <property type="term" value="P:protein ubiquitination"/>
    <property type="evidence" value="ECO:0007669"/>
    <property type="project" value="InterPro"/>
</dbReference>
<evidence type="ECO:0000256" key="6">
    <source>
        <dbReference type="ARBA" id="ARBA00022771"/>
    </source>
</evidence>
<keyword evidence="7" id="KW-0833">Ubl conjugation pathway</keyword>
<feature type="compositionally biased region" description="Low complexity" evidence="10">
    <location>
        <begin position="116"/>
        <end position="126"/>
    </location>
</feature>
<comment type="pathway">
    <text evidence="2">Protein modification; protein ubiquitination.</text>
</comment>
<dbReference type="FunFam" id="3.30.40.10:FF:000591">
    <property type="entry name" value="RING-H2 finger protein ATL65"/>
    <property type="match status" value="1"/>
</dbReference>
<evidence type="ECO:0000256" key="7">
    <source>
        <dbReference type="ARBA" id="ARBA00022786"/>
    </source>
</evidence>
<gene>
    <name evidence="13" type="primary">ATL65</name>
    <name evidence="13" type="ORF">KSP39_PZI011780</name>
</gene>
<dbReference type="Pfam" id="PF13639">
    <property type="entry name" value="zf-RING_2"/>
    <property type="match status" value="1"/>
</dbReference>
<keyword evidence="6 9" id="KW-0863">Zinc-finger</keyword>
<dbReference type="EC" id="2.3.2.27" evidence="3"/>
<evidence type="ECO:0000313" key="13">
    <source>
        <dbReference type="EMBL" id="KAK8937012.1"/>
    </source>
</evidence>
<keyword evidence="5" id="KW-0479">Metal-binding</keyword>
<evidence type="ECO:0000256" key="11">
    <source>
        <dbReference type="SAM" id="Phobius"/>
    </source>
</evidence>
<feature type="transmembrane region" description="Helical" evidence="11">
    <location>
        <begin position="64"/>
        <end position="84"/>
    </location>
</feature>
<dbReference type="PANTHER" id="PTHR46913:SF21">
    <property type="entry name" value="RING-TYPE E3 UBIQUITIN TRANSFERASE"/>
    <property type="match status" value="1"/>
</dbReference>
<sequence length="425" mass="46893">MPAAHTCSHPSSLLPISQSSMSAPATSPEYDFEWAPTPAASSETMPAGQRRQPARIVDNLSPPLIAMFAVVCAAFIIVVYTRLLSRRIHRLHRRWKRWRRCRRLLRSTATDFVSGSRSRSQSQSQSSPPPPHATAFPFSSDSYSDHLLSPYGLDDAAIKTLPLSVFSRSKAKQPAATNRDCAVCLLEFEDGEWLRTLPICAHAFHVECIDVWLRSHATCPLCRAAVSFRSDSPFVPMRAARIRPSFDDIVVLDPPPPDPASPIMEERGRGFLLKRSYSFGFEGSVAADRIVMEVAAATASPAWRLRHHQSHHHQHRGFWSKRWPSPFGGGGSARGFSSRPYYYQRSGGAMKSPFVKRWGFGPLSSGGGGSGGATALSTSAWGRRSRSMTSPSAAWMGRPVGVFSSSRLRCGDPEALLSPERFNRR</sequence>
<protein>
    <recommendedName>
        <fullName evidence="3">RING-type E3 ubiquitin transferase</fullName>
        <ecNumber evidence="3">2.3.2.27</ecNumber>
    </recommendedName>
</protein>
<keyword evidence="14" id="KW-1185">Reference proteome</keyword>
<dbReference type="CDD" id="cd16461">
    <property type="entry name" value="RING-H2_EL5-like"/>
    <property type="match status" value="1"/>
</dbReference>
<dbReference type="EMBL" id="JBBWWQ010000010">
    <property type="protein sequence ID" value="KAK8937012.1"/>
    <property type="molecule type" value="Genomic_DNA"/>
</dbReference>
<evidence type="ECO:0000256" key="9">
    <source>
        <dbReference type="PROSITE-ProRule" id="PRU00175"/>
    </source>
</evidence>
<evidence type="ECO:0000256" key="2">
    <source>
        <dbReference type="ARBA" id="ARBA00004906"/>
    </source>
</evidence>
<evidence type="ECO:0000256" key="5">
    <source>
        <dbReference type="ARBA" id="ARBA00022723"/>
    </source>
</evidence>
<evidence type="ECO:0000313" key="14">
    <source>
        <dbReference type="Proteomes" id="UP001418222"/>
    </source>
</evidence>
<name>A0AAP0BFL9_9ASPA</name>
<dbReference type="SUPFAM" id="SSF57850">
    <property type="entry name" value="RING/U-box"/>
    <property type="match status" value="1"/>
</dbReference>
<evidence type="ECO:0000256" key="10">
    <source>
        <dbReference type="SAM" id="MobiDB-lite"/>
    </source>
</evidence>
<dbReference type="Proteomes" id="UP001418222">
    <property type="component" value="Unassembled WGS sequence"/>
</dbReference>
<dbReference type="SMART" id="SM00184">
    <property type="entry name" value="RING"/>
    <property type="match status" value="1"/>
</dbReference>
<feature type="domain" description="RING-type" evidence="12">
    <location>
        <begin position="181"/>
        <end position="223"/>
    </location>
</feature>
<dbReference type="AlphaFoldDB" id="A0AAP0BFL9"/>
<evidence type="ECO:0000256" key="8">
    <source>
        <dbReference type="ARBA" id="ARBA00022833"/>
    </source>
</evidence>